<organism evidence="3 4">
    <name type="scientific">Paenibacillus illinoisensis</name>
    <dbReference type="NCBI Taxonomy" id="59845"/>
    <lineage>
        <taxon>Bacteria</taxon>
        <taxon>Bacillati</taxon>
        <taxon>Bacillota</taxon>
        <taxon>Bacilli</taxon>
        <taxon>Bacillales</taxon>
        <taxon>Paenibacillaceae</taxon>
        <taxon>Paenibacillus</taxon>
    </lineage>
</organism>
<feature type="region of interest" description="Disordered" evidence="1">
    <location>
        <begin position="23"/>
        <end position="46"/>
    </location>
</feature>
<dbReference type="EMBL" id="PRLG01000018">
    <property type="protein sequence ID" value="PYY29133.1"/>
    <property type="molecule type" value="Genomic_DNA"/>
</dbReference>
<evidence type="ECO:0000256" key="1">
    <source>
        <dbReference type="SAM" id="MobiDB-lite"/>
    </source>
</evidence>
<dbReference type="Proteomes" id="UP000247459">
    <property type="component" value="Unassembled WGS sequence"/>
</dbReference>
<sequence>MKRKLALLIATCSIVVSILTPASEPDLSTDAPNPAIMRTADHGFGT</sequence>
<gene>
    <name evidence="3" type="ORF">PIL02S_02072</name>
</gene>
<feature type="signal peptide" evidence="2">
    <location>
        <begin position="1"/>
        <end position="22"/>
    </location>
</feature>
<reference evidence="3 4" key="1">
    <citation type="submission" date="2018-01" db="EMBL/GenBank/DDBJ databases">
        <title>Genome sequence of the PGP bacterium Paenibacillus illinoisensis E3.</title>
        <authorList>
            <person name="Rolli E."/>
            <person name="Marasco R."/>
            <person name="Bessem C."/>
            <person name="Michoud G."/>
            <person name="Gaiarsa S."/>
            <person name="Borin S."/>
            <person name="Daffonchio D."/>
        </authorList>
    </citation>
    <scope>NUCLEOTIDE SEQUENCE [LARGE SCALE GENOMIC DNA]</scope>
    <source>
        <strain evidence="3 4">E3</strain>
    </source>
</reference>
<evidence type="ECO:0000313" key="4">
    <source>
        <dbReference type="Proteomes" id="UP000247459"/>
    </source>
</evidence>
<feature type="chain" id="PRO_5038993520" evidence="2">
    <location>
        <begin position="23"/>
        <end position="46"/>
    </location>
</feature>
<protein>
    <submittedName>
        <fullName evidence="3">Uncharacterized protein</fullName>
    </submittedName>
</protein>
<dbReference type="AlphaFoldDB" id="A0A2W0C8A6"/>
<keyword evidence="2" id="KW-0732">Signal</keyword>
<evidence type="ECO:0000313" key="3">
    <source>
        <dbReference type="EMBL" id="PYY29133.1"/>
    </source>
</evidence>
<proteinExistence type="predicted"/>
<comment type="caution">
    <text evidence="3">The sequence shown here is derived from an EMBL/GenBank/DDBJ whole genome shotgun (WGS) entry which is preliminary data.</text>
</comment>
<evidence type="ECO:0000256" key="2">
    <source>
        <dbReference type="SAM" id="SignalP"/>
    </source>
</evidence>
<name>A0A2W0C8A6_9BACL</name>
<accession>A0A2W0C8A6</accession>